<keyword evidence="2" id="KW-1185">Reference proteome</keyword>
<evidence type="ECO:0000313" key="1">
    <source>
        <dbReference type="EMBL" id="KAH6637147.1"/>
    </source>
</evidence>
<name>A0ACB7PFQ1_9PEZI</name>
<sequence>MNPNPLSDREKALEDQWIRDKEKQMAKDRAAKRQQEAKDSTGTGSKPEGQQQAGQGQS</sequence>
<reference evidence="1 2" key="1">
    <citation type="journal article" date="2021" name="Nat. Commun.">
        <title>Genetic determinants of endophytism in the Arabidopsis root mycobiome.</title>
        <authorList>
            <person name="Mesny F."/>
            <person name="Miyauchi S."/>
            <person name="Thiergart T."/>
            <person name="Pickel B."/>
            <person name="Atanasova L."/>
            <person name="Karlsson M."/>
            <person name="Huettel B."/>
            <person name="Barry K.W."/>
            <person name="Haridas S."/>
            <person name="Chen C."/>
            <person name="Bauer D."/>
            <person name="Andreopoulos W."/>
            <person name="Pangilinan J."/>
            <person name="LaButti K."/>
            <person name="Riley R."/>
            <person name="Lipzen A."/>
            <person name="Clum A."/>
            <person name="Drula E."/>
            <person name="Henrissat B."/>
            <person name="Kohler A."/>
            <person name="Grigoriev I.V."/>
            <person name="Martin F.M."/>
            <person name="Hacquard S."/>
        </authorList>
    </citation>
    <scope>NUCLEOTIDE SEQUENCE [LARGE SCALE GENOMIC DNA]</scope>
    <source>
        <strain evidence="1 2">MPI-SDFR-AT-0079</strain>
    </source>
</reference>
<comment type="caution">
    <text evidence="1">The sequence shown here is derived from an EMBL/GenBank/DDBJ whole genome shotgun (WGS) entry which is preliminary data.</text>
</comment>
<dbReference type="Proteomes" id="UP000724584">
    <property type="component" value="Unassembled WGS sequence"/>
</dbReference>
<gene>
    <name evidence="1" type="ORF">F5144DRAFT_569770</name>
</gene>
<accession>A0ACB7PFQ1</accession>
<dbReference type="EMBL" id="JAGIZQ010000003">
    <property type="protein sequence ID" value="KAH6637147.1"/>
    <property type="molecule type" value="Genomic_DNA"/>
</dbReference>
<protein>
    <submittedName>
        <fullName evidence="1">Uncharacterized protein</fullName>
    </submittedName>
</protein>
<organism evidence="1 2">
    <name type="scientific">Chaetomium tenue</name>
    <dbReference type="NCBI Taxonomy" id="1854479"/>
    <lineage>
        <taxon>Eukaryota</taxon>
        <taxon>Fungi</taxon>
        <taxon>Dikarya</taxon>
        <taxon>Ascomycota</taxon>
        <taxon>Pezizomycotina</taxon>
        <taxon>Sordariomycetes</taxon>
        <taxon>Sordariomycetidae</taxon>
        <taxon>Sordariales</taxon>
        <taxon>Chaetomiaceae</taxon>
        <taxon>Chaetomium</taxon>
    </lineage>
</organism>
<proteinExistence type="predicted"/>
<evidence type="ECO:0000313" key="2">
    <source>
        <dbReference type="Proteomes" id="UP000724584"/>
    </source>
</evidence>